<dbReference type="AlphaFoldDB" id="A0A517TB60"/>
<dbReference type="KEGG" id="chya:V22_28620"/>
<dbReference type="PANTHER" id="PTHR35889:SF3">
    <property type="entry name" value="F-BOX DOMAIN-CONTAINING PROTEIN"/>
    <property type="match status" value="1"/>
</dbReference>
<dbReference type="SMART" id="SM00635">
    <property type="entry name" value="BID_2"/>
    <property type="match status" value="2"/>
</dbReference>
<feature type="domain" description="BIG2" evidence="1">
    <location>
        <begin position="20"/>
        <end position="102"/>
    </location>
</feature>
<keyword evidence="3" id="KW-1185">Reference proteome</keyword>
<dbReference type="Proteomes" id="UP000319976">
    <property type="component" value="Chromosome"/>
</dbReference>
<organism evidence="2 3">
    <name type="scientific">Calycomorphotria hydatis</name>
    <dbReference type="NCBI Taxonomy" id="2528027"/>
    <lineage>
        <taxon>Bacteria</taxon>
        <taxon>Pseudomonadati</taxon>
        <taxon>Planctomycetota</taxon>
        <taxon>Planctomycetia</taxon>
        <taxon>Planctomycetales</taxon>
        <taxon>Planctomycetaceae</taxon>
        <taxon>Calycomorphotria</taxon>
    </lineage>
</organism>
<accession>A0A517TB60</accession>
<proteinExistence type="predicted"/>
<dbReference type="OrthoDB" id="289126at2"/>
<dbReference type="Pfam" id="PF07583">
    <property type="entry name" value="PSCyt2"/>
    <property type="match status" value="1"/>
</dbReference>
<evidence type="ECO:0000259" key="1">
    <source>
        <dbReference type="SMART" id="SM00635"/>
    </source>
</evidence>
<dbReference type="InterPro" id="IPR003343">
    <property type="entry name" value="Big_2"/>
</dbReference>
<reference evidence="2 3" key="1">
    <citation type="submission" date="2019-02" db="EMBL/GenBank/DDBJ databases">
        <title>Deep-cultivation of Planctomycetes and their phenomic and genomic characterization uncovers novel biology.</title>
        <authorList>
            <person name="Wiegand S."/>
            <person name="Jogler M."/>
            <person name="Boedeker C."/>
            <person name="Pinto D."/>
            <person name="Vollmers J."/>
            <person name="Rivas-Marin E."/>
            <person name="Kohn T."/>
            <person name="Peeters S.H."/>
            <person name="Heuer A."/>
            <person name="Rast P."/>
            <person name="Oberbeckmann S."/>
            <person name="Bunk B."/>
            <person name="Jeske O."/>
            <person name="Meyerdierks A."/>
            <person name="Storesund J.E."/>
            <person name="Kallscheuer N."/>
            <person name="Luecker S."/>
            <person name="Lage O.M."/>
            <person name="Pohl T."/>
            <person name="Merkel B.J."/>
            <person name="Hornburger P."/>
            <person name="Mueller R.-W."/>
            <person name="Bruemmer F."/>
            <person name="Labrenz M."/>
            <person name="Spormann A.M."/>
            <person name="Op den Camp H."/>
            <person name="Overmann J."/>
            <person name="Amann R."/>
            <person name="Jetten M.S.M."/>
            <person name="Mascher T."/>
            <person name="Medema M.H."/>
            <person name="Devos D.P."/>
            <person name="Kaster A.-K."/>
            <person name="Ovreas L."/>
            <person name="Rohde M."/>
            <person name="Galperin M.Y."/>
            <person name="Jogler C."/>
        </authorList>
    </citation>
    <scope>NUCLEOTIDE SEQUENCE [LARGE SCALE GENOMIC DNA]</scope>
    <source>
        <strain evidence="2 3">V22</strain>
    </source>
</reference>
<dbReference type="InterPro" id="IPR011444">
    <property type="entry name" value="DUF1549"/>
</dbReference>
<dbReference type="EMBL" id="CP036316">
    <property type="protein sequence ID" value="QDT65605.1"/>
    <property type="molecule type" value="Genomic_DNA"/>
</dbReference>
<evidence type="ECO:0000313" key="2">
    <source>
        <dbReference type="EMBL" id="QDT65605.1"/>
    </source>
</evidence>
<evidence type="ECO:0000313" key="3">
    <source>
        <dbReference type="Proteomes" id="UP000319976"/>
    </source>
</evidence>
<dbReference type="InterPro" id="IPR022655">
    <property type="entry name" value="DUF1553"/>
</dbReference>
<dbReference type="RefSeq" id="WP_145263810.1">
    <property type="nucleotide sequence ID" value="NZ_CP036316.1"/>
</dbReference>
<protein>
    <submittedName>
        <fullName evidence="2">Bacterial Ig-like domain (Group 2)</fullName>
    </submittedName>
</protein>
<sequence length="832" mass="92831">MIRHIFTTCLATISVISIATAEELKVLPEAVELRGPESFQQLLLQKDTGFELSSQLTEGVTWNVENPEVVKVTASGKLRPVANGETKVSATIDDKTITSTVTVADMEKSFQWSFRHDVLPVLSKAGCNSGACHGALAGKGGFRLSLRGYDPPTDFFNTVKQDRGRRVEFADPGRSLILAKPSGGIRHKGGLRFGTDSEEYRILAEWISAGAVGPKEDEAAVEHLEVLPGRSIHEVGETQQMIVQAHFSDGRTADVTPWVIWSSSNEAVCSVDEKGMVNVMSPGEGAVVAWYSSKIAIARITVPFPTVSGPDADVLVDTRPPANFIDEHIDQQLIRLNLPASPGCSDSTFVRRAYLDTIGRLPSPNEVRDFLTSSAEDKRNQLIEQLLNSSDFVDYWTYQWSDVLMLNGALLRPKALKAYYDWLHKHVESNSPWDVMIREILTATGDSYENGATNFYALYQSPEDMTENACQAFMGLSIGCARCHNHPLEKWTNDQYYGMANLFARVKAKGWGGQGASGDGLRTLYVAEEGDLVQPRTGFPQAPTPLDGDSLALNDTSDRRLPLAEWMTSPENPYFAKSITNRIWARYFGVGLVESVDDMRVSNPASNEELLQAASDYLVEQKFDLKSLMRMILLSNAYQRTSDPLPGNKEEKRFYSRYYPRRLMAEVLHDCVVQVTEVPSKFDHIEIAGANRQKTDFYPLGTKAVQLYDAAVENYFLSTFGRNPRNIVCECERSAEPSTVQVLHISNGSTINHKLKDEKSCISSFLKLRADGMSDYAILDEIYLDCLARYPNARERQNILSVLPPPGDKEEREVVEDIYWAIFSSREFLFNH</sequence>
<dbReference type="InterPro" id="IPR008964">
    <property type="entry name" value="Invasin/intimin_cell_adhesion"/>
</dbReference>
<dbReference type="SUPFAM" id="SSF49373">
    <property type="entry name" value="Invasin/intimin cell-adhesion fragments"/>
    <property type="match status" value="2"/>
</dbReference>
<dbReference type="Pfam" id="PF07587">
    <property type="entry name" value="PSD1"/>
    <property type="match status" value="1"/>
</dbReference>
<dbReference type="Pfam" id="PF02368">
    <property type="entry name" value="Big_2"/>
    <property type="match status" value="2"/>
</dbReference>
<dbReference type="Gene3D" id="2.60.40.1080">
    <property type="match status" value="2"/>
</dbReference>
<gene>
    <name evidence="2" type="ORF">V22_28620</name>
</gene>
<feature type="domain" description="BIG2" evidence="1">
    <location>
        <begin position="220"/>
        <end position="301"/>
    </location>
</feature>
<name>A0A517TB60_9PLAN</name>
<dbReference type="PANTHER" id="PTHR35889">
    <property type="entry name" value="CYCLOINULO-OLIGOSACCHARIDE FRUCTANOTRANSFERASE-RELATED"/>
    <property type="match status" value="1"/>
</dbReference>